<feature type="domain" description="Cation/H+ exchanger transmembrane" evidence="11">
    <location>
        <begin position="10"/>
        <end position="417"/>
    </location>
</feature>
<keyword evidence="2" id="KW-0813">Transport</keyword>
<feature type="transmembrane region" description="Helical" evidence="10">
    <location>
        <begin position="27"/>
        <end position="48"/>
    </location>
</feature>
<sequence>MTLLWIAVILVAAKLSSLIERYGQPSVLGELIVGVILGNLALVGIHIFEPIKSDVFIPFLAELGVIVLLFQVGLESNIHEMKKVGARAFLVAVVGVVLPSVLGTYLVGPWLLPGLSNNAYLFLGAALTATSVGITARVFKDLGKLKTSEAKIVLGAAVIDDVLGLIILAVVSAIVALGTVSGGDVAIIVGKAVAFLAGSIIVGHFAAPLLGKWLSKVHTGVAMKFTLALAFALVYSFVAGEIGLAPIVGAFAAGLVLDPVHFKRFKKPKVAEELERKCAHLSEADRKSIMEFSEEHSHRHVEDLIEPLAHFLVPIFFVVTGMAVNLETLFDTKILLVALGITLAAFVGKYVAGFVAGKVNKHIVGFGMVPRGEVGLIFATIGKGLGVVSDEVFSIIVIMVIFTTLLTPPILSHLLKKHKTN</sequence>
<dbReference type="InterPro" id="IPR038770">
    <property type="entry name" value="Na+/solute_symporter_sf"/>
</dbReference>
<evidence type="ECO:0000256" key="1">
    <source>
        <dbReference type="ARBA" id="ARBA00004141"/>
    </source>
</evidence>
<evidence type="ECO:0000256" key="2">
    <source>
        <dbReference type="ARBA" id="ARBA00022448"/>
    </source>
</evidence>
<evidence type="ECO:0000313" key="13">
    <source>
        <dbReference type="Proteomes" id="UP000230922"/>
    </source>
</evidence>
<dbReference type="Pfam" id="PF00999">
    <property type="entry name" value="Na_H_Exchanger"/>
    <property type="match status" value="1"/>
</dbReference>
<keyword evidence="5 10" id="KW-1133">Transmembrane helix</keyword>
<keyword evidence="8 10" id="KW-0472">Membrane</keyword>
<accession>A0A2H0VD75</accession>
<evidence type="ECO:0000313" key="12">
    <source>
        <dbReference type="EMBL" id="PIR96309.1"/>
    </source>
</evidence>
<feature type="transmembrane region" description="Helical" evidence="10">
    <location>
        <begin position="308"/>
        <end position="326"/>
    </location>
</feature>
<feature type="transmembrane region" description="Helical" evidence="10">
    <location>
        <begin position="152"/>
        <end position="178"/>
    </location>
</feature>
<keyword evidence="3" id="KW-0050">Antiport</keyword>
<evidence type="ECO:0000256" key="10">
    <source>
        <dbReference type="SAM" id="Phobius"/>
    </source>
</evidence>
<organism evidence="12 13">
    <name type="scientific">Candidatus Doudnabacteria bacterium CG10_big_fil_rev_8_21_14_0_10_42_18</name>
    <dbReference type="NCBI Taxonomy" id="1974552"/>
    <lineage>
        <taxon>Bacteria</taxon>
        <taxon>Candidatus Doudnaibacteriota</taxon>
    </lineage>
</organism>
<dbReference type="GO" id="GO:0006814">
    <property type="term" value="P:sodium ion transport"/>
    <property type="evidence" value="ECO:0007669"/>
    <property type="project" value="UniProtKB-KW"/>
</dbReference>
<dbReference type="GO" id="GO:0015297">
    <property type="term" value="F:antiporter activity"/>
    <property type="evidence" value="ECO:0007669"/>
    <property type="project" value="UniProtKB-KW"/>
</dbReference>
<feature type="transmembrane region" description="Helical" evidence="10">
    <location>
        <begin position="119"/>
        <end position="140"/>
    </location>
</feature>
<evidence type="ECO:0000256" key="8">
    <source>
        <dbReference type="ARBA" id="ARBA00023136"/>
    </source>
</evidence>
<protein>
    <submittedName>
        <fullName evidence="12">Cation:proton antiporter</fullName>
    </submittedName>
</protein>
<feature type="transmembrane region" description="Helical" evidence="10">
    <location>
        <begin position="86"/>
        <end position="107"/>
    </location>
</feature>
<dbReference type="PANTHER" id="PTHR43562">
    <property type="entry name" value="NAPA-TYPE SODIUM/HYDROGEN ANTIPORTER"/>
    <property type="match status" value="1"/>
</dbReference>
<dbReference type="InterPro" id="IPR006153">
    <property type="entry name" value="Cation/H_exchanger_TM"/>
</dbReference>
<keyword evidence="9" id="KW-0739">Sodium transport</keyword>
<evidence type="ECO:0000259" key="11">
    <source>
        <dbReference type="Pfam" id="PF00999"/>
    </source>
</evidence>
<comment type="subcellular location">
    <subcellularLocation>
        <location evidence="1">Membrane</location>
        <topology evidence="1">Multi-pass membrane protein</topology>
    </subcellularLocation>
</comment>
<feature type="transmembrane region" description="Helical" evidence="10">
    <location>
        <begin position="55"/>
        <end position="74"/>
    </location>
</feature>
<dbReference type="AlphaFoldDB" id="A0A2H0VD75"/>
<proteinExistence type="predicted"/>
<evidence type="ECO:0000256" key="4">
    <source>
        <dbReference type="ARBA" id="ARBA00022692"/>
    </source>
</evidence>
<dbReference type="PANTHER" id="PTHR43562:SF3">
    <property type="entry name" value="SODIUM ION_PROTON EXCHANGER (EUROFUNG)"/>
    <property type="match status" value="1"/>
</dbReference>
<comment type="caution">
    <text evidence="12">The sequence shown here is derived from an EMBL/GenBank/DDBJ whole genome shotgun (WGS) entry which is preliminary data.</text>
</comment>
<gene>
    <name evidence="12" type="ORF">COT92_01840</name>
</gene>
<evidence type="ECO:0000256" key="6">
    <source>
        <dbReference type="ARBA" id="ARBA00023053"/>
    </source>
</evidence>
<feature type="transmembrane region" description="Helical" evidence="10">
    <location>
        <begin position="363"/>
        <end position="381"/>
    </location>
</feature>
<keyword evidence="7" id="KW-0406">Ion transport</keyword>
<feature type="transmembrane region" description="Helical" evidence="10">
    <location>
        <begin position="393"/>
        <end position="415"/>
    </location>
</feature>
<evidence type="ECO:0000256" key="9">
    <source>
        <dbReference type="ARBA" id="ARBA00023201"/>
    </source>
</evidence>
<reference evidence="13" key="1">
    <citation type="submission" date="2017-09" db="EMBL/GenBank/DDBJ databases">
        <title>Depth-based differentiation of microbial function through sediment-hosted aquifers and enrichment of novel symbionts in the deep terrestrial subsurface.</title>
        <authorList>
            <person name="Probst A.J."/>
            <person name="Ladd B."/>
            <person name="Jarett J.K."/>
            <person name="Geller-Mcgrath D.E."/>
            <person name="Sieber C.M.K."/>
            <person name="Emerson J.B."/>
            <person name="Anantharaman K."/>
            <person name="Thomas B.C."/>
            <person name="Malmstrom R."/>
            <person name="Stieglmeier M."/>
            <person name="Klingl A."/>
            <person name="Woyke T."/>
            <person name="Ryan C.M."/>
            <person name="Banfield J.F."/>
        </authorList>
    </citation>
    <scope>NUCLEOTIDE SEQUENCE [LARGE SCALE GENOMIC DNA]</scope>
</reference>
<dbReference type="Proteomes" id="UP000230922">
    <property type="component" value="Unassembled WGS sequence"/>
</dbReference>
<dbReference type="Gene3D" id="1.20.1530.20">
    <property type="match status" value="2"/>
</dbReference>
<feature type="transmembrane region" description="Helical" evidence="10">
    <location>
        <begin position="332"/>
        <end position="351"/>
    </location>
</feature>
<keyword evidence="4 10" id="KW-0812">Transmembrane</keyword>
<name>A0A2H0VD75_9BACT</name>
<feature type="transmembrane region" description="Helical" evidence="10">
    <location>
        <begin position="185"/>
        <end position="207"/>
    </location>
</feature>
<dbReference type="GO" id="GO:1902600">
    <property type="term" value="P:proton transmembrane transport"/>
    <property type="evidence" value="ECO:0007669"/>
    <property type="project" value="InterPro"/>
</dbReference>
<evidence type="ECO:0000256" key="5">
    <source>
        <dbReference type="ARBA" id="ARBA00022989"/>
    </source>
</evidence>
<dbReference type="EMBL" id="PFAK01000030">
    <property type="protein sequence ID" value="PIR96309.1"/>
    <property type="molecule type" value="Genomic_DNA"/>
</dbReference>
<feature type="transmembrane region" description="Helical" evidence="10">
    <location>
        <begin position="227"/>
        <end position="257"/>
    </location>
</feature>
<evidence type="ECO:0000256" key="3">
    <source>
        <dbReference type="ARBA" id="ARBA00022449"/>
    </source>
</evidence>
<dbReference type="GO" id="GO:0016020">
    <property type="term" value="C:membrane"/>
    <property type="evidence" value="ECO:0007669"/>
    <property type="project" value="UniProtKB-SubCell"/>
</dbReference>
<keyword evidence="6" id="KW-0915">Sodium</keyword>
<evidence type="ECO:0000256" key="7">
    <source>
        <dbReference type="ARBA" id="ARBA00023065"/>
    </source>
</evidence>